<dbReference type="RefSeq" id="WP_045583187.1">
    <property type="nucleotide sequence ID" value="NZ_CP012402.1"/>
</dbReference>
<proteinExistence type="predicted"/>
<evidence type="ECO:0000313" key="2">
    <source>
        <dbReference type="EMBL" id="ALG72588.1"/>
    </source>
</evidence>
<keyword evidence="1" id="KW-1133">Transmembrane helix</keyword>
<name>A0AAC8W022_9PROT</name>
<evidence type="ECO:0000313" key="3">
    <source>
        <dbReference type="Proteomes" id="UP000069935"/>
    </source>
</evidence>
<dbReference type="KEGG" id="ati:AL072_16165"/>
<accession>A0AAC8W022</accession>
<keyword evidence="1" id="KW-0472">Membrane</keyword>
<reference evidence="3" key="1">
    <citation type="submission" date="2015-08" db="EMBL/GenBank/DDBJ databases">
        <title>Complete Genome Sequence of Azospirillum thiophilum BV-S.</title>
        <authorList>
            <person name="Fomenkov A."/>
            <person name="Vincze T."/>
            <person name="Grabovich M."/>
            <person name="Dubinina G."/>
            <person name="Orlova M."/>
            <person name="Belousova E."/>
            <person name="Roberts R.J."/>
        </authorList>
    </citation>
    <scope>NUCLEOTIDE SEQUENCE [LARGE SCALE GENOMIC DNA]</scope>
    <source>
        <strain evidence="3">BV-S</strain>
    </source>
</reference>
<sequence length="115" mass="12457">MAAQHSAARRPDARRPVARAKTAIRSDWWSKSCAGTLLGFTLAIALSGLFTWFGPGGPAAANKFQFTMWIVAPLWLGVVSFCFLFRSGLRAWLWLGGANLVAYALLLAGRGPLPH</sequence>
<evidence type="ECO:0000256" key="1">
    <source>
        <dbReference type="SAM" id="Phobius"/>
    </source>
</evidence>
<keyword evidence="3" id="KW-1185">Reference proteome</keyword>
<gene>
    <name evidence="2" type="ORF">AL072_16165</name>
</gene>
<feature type="transmembrane region" description="Helical" evidence="1">
    <location>
        <begin position="66"/>
        <end position="85"/>
    </location>
</feature>
<dbReference type="AlphaFoldDB" id="A0AAC8W022"/>
<organism evidence="2 3">
    <name type="scientific">Azospirillum thiophilum</name>
    <dbReference type="NCBI Taxonomy" id="528244"/>
    <lineage>
        <taxon>Bacteria</taxon>
        <taxon>Pseudomonadati</taxon>
        <taxon>Pseudomonadota</taxon>
        <taxon>Alphaproteobacteria</taxon>
        <taxon>Rhodospirillales</taxon>
        <taxon>Azospirillaceae</taxon>
        <taxon>Azospirillum</taxon>
    </lineage>
</organism>
<dbReference type="Proteomes" id="UP000069935">
    <property type="component" value="Chromosome 2"/>
</dbReference>
<protein>
    <recommendedName>
        <fullName evidence="4">Iron uptake protein</fullName>
    </recommendedName>
</protein>
<feature type="transmembrane region" description="Helical" evidence="1">
    <location>
        <begin position="34"/>
        <end position="54"/>
    </location>
</feature>
<feature type="transmembrane region" description="Helical" evidence="1">
    <location>
        <begin position="92"/>
        <end position="109"/>
    </location>
</feature>
<keyword evidence="1" id="KW-0812">Transmembrane</keyword>
<evidence type="ECO:0008006" key="4">
    <source>
        <dbReference type="Google" id="ProtNLM"/>
    </source>
</evidence>
<reference evidence="2 3" key="2">
    <citation type="journal article" date="2016" name="Genome Announc.">
        <title>Complete Genome Sequence of a Strain of Azospirillum thiophilum Isolated from a Sulfide Spring.</title>
        <authorList>
            <person name="Fomenkov A."/>
            <person name="Vincze T."/>
            <person name="Grabovich M."/>
            <person name="Anton B.P."/>
            <person name="Dubinina G."/>
            <person name="Orlova M."/>
            <person name="Belousova E."/>
            <person name="Roberts R.J."/>
        </authorList>
    </citation>
    <scope>NUCLEOTIDE SEQUENCE [LARGE SCALE GENOMIC DNA]</scope>
    <source>
        <strain evidence="2 3">BV-S</strain>
    </source>
</reference>
<dbReference type="EMBL" id="CP012402">
    <property type="protein sequence ID" value="ALG72588.1"/>
    <property type="molecule type" value="Genomic_DNA"/>
</dbReference>